<gene>
    <name evidence="1" type="ORF">MGAL_10B074775</name>
</gene>
<proteinExistence type="predicted"/>
<organism evidence="1 2">
    <name type="scientific">Mytilus galloprovincialis</name>
    <name type="common">Mediterranean mussel</name>
    <dbReference type="NCBI Taxonomy" id="29158"/>
    <lineage>
        <taxon>Eukaryota</taxon>
        <taxon>Metazoa</taxon>
        <taxon>Spiralia</taxon>
        <taxon>Lophotrochozoa</taxon>
        <taxon>Mollusca</taxon>
        <taxon>Bivalvia</taxon>
        <taxon>Autobranchia</taxon>
        <taxon>Pteriomorphia</taxon>
        <taxon>Mytilida</taxon>
        <taxon>Mytiloidea</taxon>
        <taxon>Mytilidae</taxon>
        <taxon>Mytilinae</taxon>
        <taxon>Mytilus</taxon>
    </lineage>
</organism>
<evidence type="ECO:0000313" key="2">
    <source>
        <dbReference type="Proteomes" id="UP000596742"/>
    </source>
</evidence>
<protein>
    <recommendedName>
        <fullName evidence="3">N-acetyltransferase domain-containing protein</fullName>
    </recommendedName>
</protein>
<reference evidence="1" key="1">
    <citation type="submission" date="2018-11" db="EMBL/GenBank/DDBJ databases">
        <authorList>
            <person name="Alioto T."/>
            <person name="Alioto T."/>
        </authorList>
    </citation>
    <scope>NUCLEOTIDE SEQUENCE</scope>
</reference>
<dbReference type="Proteomes" id="UP000596742">
    <property type="component" value="Unassembled WGS sequence"/>
</dbReference>
<dbReference type="PANTHER" id="PTHR47403:SF6">
    <property type="entry name" value="N-ACETYLTRANSFERASE DOMAIN-CONTAINING PROTEIN"/>
    <property type="match status" value="1"/>
</dbReference>
<comment type="caution">
    <text evidence="1">The sequence shown here is derived from an EMBL/GenBank/DDBJ whole genome shotgun (WGS) entry which is preliminary data.</text>
</comment>
<name>A0A8B6DCK0_MYTGA</name>
<dbReference type="AlphaFoldDB" id="A0A8B6DCK0"/>
<dbReference type="OrthoDB" id="6086192at2759"/>
<accession>A0A8B6DCK0</accession>
<dbReference type="EMBL" id="UYJE01003119">
    <property type="protein sequence ID" value="VDI16711.1"/>
    <property type="molecule type" value="Genomic_DNA"/>
</dbReference>
<evidence type="ECO:0000313" key="1">
    <source>
        <dbReference type="EMBL" id="VDI16711.1"/>
    </source>
</evidence>
<sequence>MGSNLIKCKRVTKEDYEKVMPTFPPSEIYNGSDYLPDYFHMLIDMPNNEMYAAVFGDTFVGFTLMTIVDEGKSIVTRAGRVSKEYACKGILGIMLK</sequence>
<dbReference type="PANTHER" id="PTHR47403">
    <property type="entry name" value="LOC100145250 PROTEIN"/>
    <property type="match status" value="1"/>
</dbReference>
<evidence type="ECO:0008006" key="3">
    <source>
        <dbReference type="Google" id="ProtNLM"/>
    </source>
</evidence>
<keyword evidence="2" id="KW-1185">Reference proteome</keyword>